<accession>A0AA40C0F9</accession>
<keyword evidence="3" id="KW-1185">Reference proteome</keyword>
<evidence type="ECO:0000313" key="3">
    <source>
        <dbReference type="Proteomes" id="UP001175000"/>
    </source>
</evidence>
<dbReference type="AlphaFoldDB" id="A0AA40C0F9"/>
<sequence length="65" mass="7504">MDLWITEFSPLPLHDVNVMADFLDVVIPWLDKQPWVARYSPFMAEDLVTNGKLNRAGEVFVNKRG</sequence>
<organism evidence="2 3">
    <name type="scientific">Immersiella caudata</name>
    <dbReference type="NCBI Taxonomy" id="314043"/>
    <lineage>
        <taxon>Eukaryota</taxon>
        <taxon>Fungi</taxon>
        <taxon>Dikarya</taxon>
        <taxon>Ascomycota</taxon>
        <taxon>Pezizomycotina</taxon>
        <taxon>Sordariomycetes</taxon>
        <taxon>Sordariomycetidae</taxon>
        <taxon>Sordariales</taxon>
        <taxon>Lasiosphaeriaceae</taxon>
        <taxon>Immersiella</taxon>
    </lineage>
</organism>
<evidence type="ECO:0000259" key="1">
    <source>
        <dbReference type="Pfam" id="PF11790"/>
    </source>
</evidence>
<feature type="domain" description="Asl1-like glycosyl hydrolase catalytic" evidence="1">
    <location>
        <begin position="2"/>
        <end position="52"/>
    </location>
</feature>
<reference evidence="2" key="1">
    <citation type="submission" date="2023-06" db="EMBL/GenBank/DDBJ databases">
        <title>Genome-scale phylogeny and comparative genomics of the fungal order Sordariales.</title>
        <authorList>
            <consortium name="Lawrence Berkeley National Laboratory"/>
            <person name="Hensen N."/>
            <person name="Bonometti L."/>
            <person name="Westerberg I."/>
            <person name="Brannstrom I.O."/>
            <person name="Guillou S."/>
            <person name="Cros-Aarteil S."/>
            <person name="Calhoun S."/>
            <person name="Haridas S."/>
            <person name="Kuo A."/>
            <person name="Mondo S."/>
            <person name="Pangilinan J."/>
            <person name="Riley R."/>
            <person name="Labutti K."/>
            <person name="Andreopoulos B."/>
            <person name="Lipzen A."/>
            <person name="Chen C."/>
            <person name="Yanf M."/>
            <person name="Daum C."/>
            <person name="Ng V."/>
            <person name="Clum A."/>
            <person name="Steindorff A."/>
            <person name="Ohm R."/>
            <person name="Martin F."/>
            <person name="Silar P."/>
            <person name="Natvig D."/>
            <person name="Lalanne C."/>
            <person name="Gautier V."/>
            <person name="Ament-Velasquez S.L."/>
            <person name="Kruys A."/>
            <person name="Hutchinson M.I."/>
            <person name="Powell A.J."/>
            <person name="Barry K."/>
            <person name="Miller A.N."/>
            <person name="Grigoriev I.V."/>
            <person name="Debuchy R."/>
            <person name="Gladieux P."/>
            <person name="Thoren M.H."/>
            <person name="Johannesson H."/>
        </authorList>
    </citation>
    <scope>NUCLEOTIDE SEQUENCE</scope>
    <source>
        <strain evidence="2">CBS 606.72</strain>
    </source>
</reference>
<protein>
    <recommendedName>
        <fullName evidence="1">Asl1-like glycosyl hydrolase catalytic domain-containing protein</fullName>
    </recommendedName>
</protein>
<dbReference type="Proteomes" id="UP001175000">
    <property type="component" value="Unassembled WGS sequence"/>
</dbReference>
<gene>
    <name evidence="2" type="ORF">B0T14DRAFT_520553</name>
</gene>
<name>A0AA40C0F9_9PEZI</name>
<comment type="caution">
    <text evidence="2">The sequence shown here is derived from an EMBL/GenBank/DDBJ whole genome shotgun (WGS) entry which is preliminary data.</text>
</comment>
<proteinExistence type="predicted"/>
<dbReference type="EMBL" id="JAULSU010000004">
    <property type="protein sequence ID" value="KAK0620078.1"/>
    <property type="molecule type" value="Genomic_DNA"/>
</dbReference>
<dbReference type="Pfam" id="PF11790">
    <property type="entry name" value="Glyco_hydro_cc"/>
    <property type="match status" value="1"/>
</dbReference>
<dbReference type="InterPro" id="IPR024655">
    <property type="entry name" value="Asl1_glyco_hydro_catalytic"/>
</dbReference>
<evidence type="ECO:0000313" key="2">
    <source>
        <dbReference type="EMBL" id="KAK0620078.1"/>
    </source>
</evidence>